<dbReference type="Proteomes" id="UP001476798">
    <property type="component" value="Unassembled WGS sequence"/>
</dbReference>
<sequence length="89" mass="9654">SIPSEKEIESRLAALKAPSQPASSAEEIEDRLAALRGQPPPSQAPRPVHQPPDTRTQTEQANDLITQMTEEVAIDDQKSSPDSKLLLLS</sequence>
<accession>A0ABV0PJK7</accession>
<evidence type="ECO:0000256" key="1">
    <source>
        <dbReference type="SAM" id="MobiDB-lite"/>
    </source>
</evidence>
<feature type="compositionally biased region" description="Basic and acidic residues" evidence="1">
    <location>
        <begin position="1"/>
        <end position="10"/>
    </location>
</feature>
<protein>
    <submittedName>
        <fullName evidence="2">Uncharacterized protein</fullName>
    </submittedName>
</protein>
<evidence type="ECO:0000313" key="3">
    <source>
        <dbReference type="Proteomes" id="UP001476798"/>
    </source>
</evidence>
<dbReference type="PANTHER" id="PTHR46603">
    <property type="entry name" value="ABSCISSION/NOCUT CHECKPOINT REGULATOR"/>
    <property type="match status" value="1"/>
</dbReference>
<feature type="compositionally biased region" description="Pro residues" evidence="1">
    <location>
        <begin position="38"/>
        <end position="50"/>
    </location>
</feature>
<proteinExistence type="predicted"/>
<organism evidence="2 3">
    <name type="scientific">Goodea atripinnis</name>
    <dbReference type="NCBI Taxonomy" id="208336"/>
    <lineage>
        <taxon>Eukaryota</taxon>
        <taxon>Metazoa</taxon>
        <taxon>Chordata</taxon>
        <taxon>Craniata</taxon>
        <taxon>Vertebrata</taxon>
        <taxon>Euteleostomi</taxon>
        <taxon>Actinopterygii</taxon>
        <taxon>Neopterygii</taxon>
        <taxon>Teleostei</taxon>
        <taxon>Neoteleostei</taxon>
        <taxon>Acanthomorphata</taxon>
        <taxon>Ovalentaria</taxon>
        <taxon>Atherinomorphae</taxon>
        <taxon>Cyprinodontiformes</taxon>
        <taxon>Goodeidae</taxon>
        <taxon>Goodea</taxon>
    </lineage>
</organism>
<comment type="caution">
    <text evidence="2">The sequence shown here is derived from an EMBL/GenBank/DDBJ whole genome shotgun (WGS) entry which is preliminary data.</text>
</comment>
<dbReference type="EMBL" id="JAHRIO010078593">
    <property type="protein sequence ID" value="MEQ2183593.1"/>
    <property type="molecule type" value="Genomic_DNA"/>
</dbReference>
<keyword evidence="3" id="KW-1185">Reference proteome</keyword>
<dbReference type="PANTHER" id="PTHR46603:SF1">
    <property type="entry name" value="ABSCISSION_NOCUT CHECKPOINT REGULATOR"/>
    <property type="match status" value="1"/>
</dbReference>
<gene>
    <name evidence="2" type="ORF">GOODEAATRI_034365</name>
</gene>
<evidence type="ECO:0000313" key="2">
    <source>
        <dbReference type="EMBL" id="MEQ2183593.1"/>
    </source>
</evidence>
<feature type="compositionally biased region" description="Polar residues" evidence="1">
    <location>
        <begin position="53"/>
        <end position="69"/>
    </location>
</feature>
<reference evidence="2 3" key="1">
    <citation type="submission" date="2021-06" db="EMBL/GenBank/DDBJ databases">
        <authorList>
            <person name="Palmer J.M."/>
        </authorList>
    </citation>
    <scope>NUCLEOTIDE SEQUENCE [LARGE SCALE GENOMIC DNA]</scope>
    <source>
        <strain evidence="2 3">GA_2019</strain>
        <tissue evidence="2">Muscle</tissue>
    </source>
</reference>
<name>A0ABV0PJK7_9TELE</name>
<feature type="region of interest" description="Disordered" evidence="1">
    <location>
        <begin position="1"/>
        <end position="89"/>
    </location>
</feature>
<feature type="non-terminal residue" evidence="2">
    <location>
        <position position="1"/>
    </location>
</feature>